<dbReference type="Gene3D" id="2.70.150.10">
    <property type="entry name" value="Calcium-transporting ATPase, cytoplasmic transduction domain A"/>
    <property type="match status" value="1"/>
</dbReference>
<dbReference type="NCBIfam" id="TIGR01494">
    <property type="entry name" value="ATPase_P-type"/>
    <property type="match status" value="3"/>
</dbReference>
<dbReference type="PANTHER" id="PTHR43294">
    <property type="entry name" value="SODIUM/POTASSIUM-TRANSPORTING ATPASE SUBUNIT ALPHA"/>
    <property type="match status" value="1"/>
</dbReference>
<dbReference type="InterPro" id="IPR004014">
    <property type="entry name" value="ATPase_P-typ_cation-transptr_N"/>
</dbReference>
<dbReference type="Pfam" id="PF08282">
    <property type="entry name" value="Hydrolase_3"/>
    <property type="match status" value="1"/>
</dbReference>
<dbReference type="SUPFAM" id="SSF81653">
    <property type="entry name" value="Calcium ATPase, transduction domain A"/>
    <property type="match status" value="1"/>
</dbReference>
<dbReference type="SFLD" id="SFLDS00003">
    <property type="entry name" value="Haloacid_Dehalogenase"/>
    <property type="match status" value="1"/>
</dbReference>
<evidence type="ECO:0000256" key="2">
    <source>
        <dbReference type="ARBA" id="ARBA00022475"/>
    </source>
</evidence>
<feature type="transmembrane region" description="Helical" evidence="9">
    <location>
        <begin position="710"/>
        <end position="730"/>
    </location>
</feature>
<feature type="domain" description="Cation-transporting P-type ATPase N-terminal" evidence="10">
    <location>
        <begin position="14"/>
        <end position="87"/>
    </location>
</feature>
<keyword evidence="8 9" id="KW-0472">Membrane</keyword>
<keyword evidence="3 9" id="KW-0812">Transmembrane</keyword>
<dbReference type="GO" id="GO:0005524">
    <property type="term" value="F:ATP binding"/>
    <property type="evidence" value="ECO:0007669"/>
    <property type="project" value="UniProtKB-KW"/>
</dbReference>
<dbReference type="InterPro" id="IPR008250">
    <property type="entry name" value="ATPase_P-typ_transduc_dom_A_sf"/>
</dbReference>
<evidence type="ECO:0000256" key="6">
    <source>
        <dbReference type="ARBA" id="ARBA00022967"/>
    </source>
</evidence>
<dbReference type="Gene3D" id="1.20.1110.10">
    <property type="entry name" value="Calcium-transporting ATPase, transmembrane domain"/>
    <property type="match status" value="1"/>
</dbReference>
<dbReference type="STRING" id="487685.SAMN04488696_1663"/>
<evidence type="ECO:0000256" key="7">
    <source>
        <dbReference type="ARBA" id="ARBA00022989"/>
    </source>
</evidence>
<dbReference type="InterPro" id="IPR036412">
    <property type="entry name" value="HAD-like_sf"/>
</dbReference>
<dbReference type="SUPFAM" id="SSF81665">
    <property type="entry name" value="Calcium ATPase, transmembrane domain M"/>
    <property type="match status" value="1"/>
</dbReference>
<dbReference type="Gene3D" id="3.40.1110.10">
    <property type="entry name" value="Calcium-transporting ATPase, cytoplasmic domain N"/>
    <property type="match status" value="1"/>
</dbReference>
<evidence type="ECO:0000256" key="3">
    <source>
        <dbReference type="ARBA" id="ARBA00022692"/>
    </source>
</evidence>
<evidence type="ECO:0000313" key="12">
    <source>
        <dbReference type="Proteomes" id="UP000198535"/>
    </source>
</evidence>
<dbReference type="InterPro" id="IPR001757">
    <property type="entry name" value="P_typ_ATPase"/>
</dbReference>
<dbReference type="SFLD" id="SFLDF00027">
    <property type="entry name" value="p-type_atpase"/>
    <property type="match status" value="1"/>
</dbReference>
<dbReference type="GO" id="GO:0016887">
    <property type="term" value="F:ATP hydrolysis activity"/>
    <property type="evidence" value="ECO:0007669"/>
    <property type="project" value="InterPro"/>
</dbReference>
<name>A0A1I4RZJ6_9EURY</name>
<dbReference type="EMBL" id="FOUJ01000003">
    <property type="protein sequence ID" value="SFM57373.1"/>
    <property type="molecule type" value="Genomic_DNA"/>
</dbReference>
<keyword evidence="6" id="KW-1278">Translocase</keyword>
<dbReference type="AlphaFoldDB" id="A0A1I4RZJ6"/>
<keyword evidence="5" id="KW-0067">ATP-binding</keyword>
<keyword evidence="7 9" id="KW-1133">Transmembrane helix</keyword>
<dbReference type="Proteomes" id="UP000198535">
    <property type="component" value="Unassembled WGS sequence"/>
</dbReference>
<feature type="transmembrane region" description="Helical" evidence="9">
    <location>
        <begin position="284"/>
        <end position="309"/>
    </location>
</feature>
<dbReference type="InterPro" id="IPR006068">
    <property type="entry name" value="ATPase_P-typ_cation-transptr_C"/>
</dbReference>
<keyword evidence="2" id="KW-1003">Cell membrane</keyword>
<gene>
    <name evidence="11" type="ORF">SAMN04488696_1663</name>
</gene>
<sequence>MSQIEDFQCRSSGDEHNISLEQMFERLNGSAEGLSSEEANKRGDLCGRNVFEETRKDSLLIRYLKQYKNFFSLLLLFGSILSFIAEWLDPGQGNIFIAIALLGVVILNGTFTFIQEYQAERIMASFKNLIPPKARVMRDGKITEILATDIVVGDVIYLEEGDKIPADGRLIEENSLKVDNSPITGEAEPQLRSLECTHPNILECRNMVFSGTLVQTGNGKAIIFGIGSDTQIGKLAALTEQTISVDTPIRRELNDFIKIISAIAIFLGVSFFIVGFLIQDTFLANLIFAIGIIVANVPEGLLPTVTLALSLASKRMAKRNALIKQLESVETLGSTTVICTDKTGTLTQNKMAIHSVYTGSGHLDVENKATPSDVLLRVATVCNNSRLTEEAPGYKGDPTEGSLLVYSSGFTDIEKLKEDYPRMQEYPFDSRKQRMQVISKTPSGELEAYLKGAPEVILDMCSHVLVEGKEEKLDEKEKQLLEKEHLEMAKRGERVLAFAYRKAESAKEYQDGFIFLGFAGAVDPPRPEAKEAIIKCHMAGIKVVMITGDHPVTARSIAATVGLTDDHKEPVLITGAELEELSTDELTQKLKAPSIVFARTSPVQKLKIVQAFQAAGEIVTMTGDGVNDAPAMKNADMGVAMGSGTDVAKEAADMVLLDDNFATIVNAIEEGRTVFDNIKKFIAYILTSNIPEILPFIAFVLLALPLPMNVQLILAIDLGTDILPALSLAVEKGEGDIMKRPPRKRDEKLLTPQVLLTSYGVKGPIEAAAGFACYFAVMFDGGWTWGQQLPFSDPLYMQAITAFFAAVIICQIANVFTSRTRRQSVLTKGFFSNRMVLLGIASELLILSFIIFNPFVNMIFNTAAISMKYILIAVPFALLLLGIDELRKYAIRKDSAFAIRFFKW</sequence>
<evidence type="ECO:0000313" key="11">
    <source>
        <dbReference type="EMBL" id="SFM57373.1"/>
    </source>
</evidence>
<reference evidence="12" key="1">
    <citation type="submission" date="2016-10" db="EMBL/GenBank/DDBJ databases">
        <authorList>
            <person name="Varghese N."/>
            <person name="Submissions S."/>
        </authorList>
    </citation>
    <scope>NUCLEOTIDE SEQUENCE [LARGE SCALE GENOMIC DNA]</scope>
    <source>
        <strain evidence="12">Mob M</strain>
    </source>
</reference>
<dbReference type="Pfam" id="PF00690">
    <property type="entry name" value="Cation_ATPase_N"/>
    <property type="match status" value="1"/>
</dbReference>
<dbReference type="Pfam" id="PF13246">
    <property type="entry name" value="Cation_ATPase"/>
    <property type="match status" value="1"/>
</dbReference>
<dbReference type="GO" id="GO:1902600">
    <property type="term" value="P:proton transmembrane transport"/>
    <property type="evidence" value="ECO:0007669"/>
    <property type="project" value="TreeGrafter"/>
</dbReference>
<dbReference type="InterPro" id="IPR050510">
    <property type="entry name" value="Cation_transp_ATPase_P-type"/>
</dbReference>
<comment type="subcellular location">
    <subcellularLocation>
        <location evidence="1">Cell membrane</location>
        <topology evidence="1">Multi-pass membrane protein</topology>
    </subcellularLocation>
</comment>
<keyword evidence="12" id="KW-1185">Reference proteome</keyword>
<feature type="transmembrane region" description="Helical" evidence="9">
    <location>
        <begin position="70"/>
        <end position="88"/>
    </location>
</feature>
<evidence type="ECO:0000256" key="5">
    <source>
        <dbReference type="ARBA" id="ARBA00022840"/>
    </source>
</evidence>
<dbReference type="SFLD" id="SFLDG00002">
    <property type="entry name" value="C1.7:_P-type_atpase_like"/>
    <property type="match status" value="1"/>
</dbReference>
<dbReference type="PRINTS" id="PR00119">
    <property type="entry name" value="CATATPASE"/>
</dbReference>
<evidence type="ECO:0000256" key="9">
    <source>
        <dbReference type="SAM" id="Phobius"/>
    </source>
</evidence>
<dbReference type="SMART" id="SM00831">
    <property type="entry name" value="Cation_ATPase_N"/>
    <property type="match status" value="1"/>
</dbReference>
<dbReference type="InterPro" id="IPR023214">
    <property type="entry name" value="HAD_sf"/>
</dbReference>
<dbReference type="OrthoDB" id="8588at2157"/>
<feature type="transmembrane region" description="Helical" evidence="9">
    <location>
        <begin position="765"/>
        <end position="783"/>
    </location>
</feature>
<dbReference type="InterPro" id="IPR018303">
    <property type="entry name" value="ATPase_P-typ_P_site"/>
</dbReference>
<feature type="transmembrane region" description="Helical" evidence="9">
    <location>
        <begin position="836"/>
        <end position="856"/>
    </location>
</feature>
<dbReference type="InterPro" id="IPR023299">
    <property type="entry name" value="ATPase_P-typ_cyto_dom_N"/>
</dbReference>
<dbReference type="GO" id="GO:0005886">
    <property type="term" value="C:plasma membrane"/>
    <property type="evidence" value="ECO:0007669"/>
    <property type="project" value="UniProtKB-SubCell"/>
</dbReference>
<dbReference type="SUPFAM" id="SSF81660">
    <property type="entry name" value="Metal cation-transporting ATPase, ATP-binding domain N"/>
    <property type="match status" value="1"/>
</dbReference>
<dbReference type="GO" id="GO:0019829">
    <property type="term" value="F:ATPase-coupled monoatomic cation transmembrane transporter activity"/>
    <property type="evidence" value="ECO:0007669"/>
    <property type="project" value="TreeGrafter"/>
</dbReference>
<dbReference type="Gene3D" id="3.40.50.1000">
    <property type="entry name" value="HAD superfamily/HAD-like"/>
    <property type="match status" value="1"/>
</dbReference>
<protein>
    <submittedName>
        <fullName evidence="11">Sodium/potassium-transporting ATPase subunit alpha</fullName>
    </submittedName>
</protein>
<dbReference type="InterPro" id="IPR023298">
    <property type="entry name" value="ATPase_P-typ_TM_dom_sf"/>
</dbReference>
<feature type="transmembrane region" description="Helical" evidence="9">
    <location>
        <begin position="259"/>
        <end position="278"/>
    </location>
</feature>
<dbReference type="InterPro" id="IPR044492">
    <property type="entry name" value="P_typ_ATPase_HD_dom"/>
</dbReference>
<feature type="transmembrane region" description="Helical" evidence="9">
    <location>
        <begin position="681"/>
        <end position="704"/>
    </location>
</feature>
<dbReference type="Pfam" id="PF00122">
    <property type="entry name" value="E1-E2_ATPase"/>
    <property type="match status" value="1"/>
</dbReference>
<evidence type="ECO:0000256" key="4">
    <source>
        <dbReference type="ARBA" id="ARBA00022741"/>
    </source>
</evidence>
<keyword evidence="4" id="KW-0547">Nucleotide-binding</keyword>
<proteinExistence type="predicted"/>
<dbReference type="Pfam" id="PF00689">
    <property type="entry name" value="Cation_ATPase_C"/>
    <property type="match status" value="1"/>
</dbReference>
<dbReference type="FunFam" id="3.40.50.1000:FF:000028">
    <property type="entry name" value="Calcium-transporting P-type ATPase, putative"/>
    <property type="match status" value="1"/>
</dbReference>
<evidence type="ECO:0000256" key="8">
    <source>
        <dbReference type="ARBA" id="ARBA00023136"/>
    </source>
</evidence>
<dbReference type="InterPro" id="IPR059000">
    <property type="entry name" value="ATPase_P-type_domA"/>
</dbReference>
<evidence type="ECO:0000259" key="10">
    <source>
        <dbReference type="SMART" id="SM00831"/>
    </source>
</evidence>
<evidence type="ECO:0000256" key="1">
    <source>
        <dbReference type="ARBA" id="ARBA00004651"/>
    </source>
</evidence>
<feature type="transmembrane region" description="Helical" evidence="9">
    <location>
        <begin position="795"/>
        <end position="816"/>
    </location>
</feature>
<dbReference type="PROSITE" id="PS00154">
    <property type="entry name" value="ATPASE_E1_E2"/>
    <property type="match status" value="1"/>
</dbReference>
<dbReference type="PANTHER" id="PTHR43294:SF21">
    <property type="entry name" value="CATION TRANSPORTING ATPASE"/>
    <property type="match status" value="1"/>
</dbReference>
<feature type="transmembrane region" description="Helical" evidence="9">
    <location>
        <begin position="94"/>
        <end position="114"/>
    </location>
</feature>
<dbReference type="PRINTS" id="PR00121">
    <property type="entry name" value="NAKATPASE"/>
</dbReference>
<feature type="transmembrane region" description="Helical" evidence="9">
    <location>
        <begin position="862"/>
        <end position="883"/>
    </location>
</feature>
<organism evidence="11 12">
    <name type="scientific">Methanolobus profundi</name>
    <dbReference type="NCBI Taxonomy" id="487685"/>
    <lineage>
        <taxon>Archaea</taxon>
        <taxon>Methanobacteriati</taxon>
        <taxon>Methanobacteriota</taxon>
        <taxon>Stenosarchaea group</taxon>
        <taxon>Methanomicrobia</taxon>
        <taxon>Methanosarcinales</taxon>
        <taxon>Methanosarcinaceae</taxon>
        <taxon>Methanolobus</taxon>
    </lineage>
</organism>
<accession>A0A1I4RZJ6</accession>
<dbReference type="RefSeq" id="WP_091935942.1">
    <property type="nucleotide sequence ID" value="NZ_FOUJ01000003.1"/>
</dbReference>
<dbReference type="SUPFAM" id="SSF56784">
    <property type="entry name" value="HAD-like"/>
    <property type="match status" value="1"/>
</dbReference>